<dbReference type="Proteomes" id="UP001531129">
    <property type="component" value="Unassembled WGS sequence"/>
</dbReference>
<accession>A0ABU8CJL7</accession>
<dbReference type="InterPro" id="IPR012930">
    <property type="entry name" value="TraC"/>
</dbReference>
<dbReference type="EMBL" id="JBAMYC010000006">
    <property type="protein sequence ID" value="MEI1248854.1"/>
    <property type="molecule type" value="Genomic_DNA"/>
</dbReference>
<name>A0ABU8CJL7_9HYPH</name>
<protein>
    <submittedName>
        <fullName evidence="2">Conjugal transfer protein TraC</fullName>
    </submittedName>
</protein>
<organism evidence="2 3">
    <name type="scientific">Rhizobium aouanii</name>
    <dbReference type="NCBI Taxonomy" id="3118145"/>
    <lineage>
        <taxon>Bacteria</taxon>
        <taxon>Pseudomonadati</taxon>
        <taxon>Pseudomonadota</taxon>
        <taxon>Alphaproteobacteria</taxon>
        <taxon>Hyphomicrobiales</taxon>
        <taxon>Rhizobiaceae</taxon>
        <taxon>Rhizobium/Agrobacterium group</taxon>
        <taxon>Rhizobium</taxon>
    </lineage>
</organism>
<keyword evidence="3" id="KW-1185">Reference proteome</keyword>
<gene>
    <name evidence="2" type="primary">traC</name>
    <name evidence="2" type="ORF">V8Q02_12650</name>
</gene>
<dbReference type="InterPro" id="IPR053443">
    <property type="entry name" value="Conjugal_Transfer_TraC"/>
</dbReference>
<dbReference type="NCBIfam" id="NF043004">
    <property type="entry name" value="CjTranTraC_Agrob"/>
    <property type="match status" value="1"/>
</dbReference>
<dbReference type="NCBIfam" id="NF010422">
    <property type="entry name" value="PRK13848.1"/>
    <property type="match status" value="1"/>
</dbReference>
<evidence type="ECO:0000313" key="2">
    <source>
        <dbReference type="EMBL" id="MEI1248854.1"/>
    </source>
</evidence>
<reference evidence="2 3" key="1">
    <citation type="submission" date="2024-01" db="EMBL/GenBank/DDBJ databases">
        <title>Draft genome sequences of three bacterial strains isolated from Acacia saligna represent a potential new species within the genus Rhizobium.</title>
        <authorList>
            <person name="Tambong J.T."/>
            <person name="Mnasri B."/>
        </authorList>
    </citation>
    <scope>NUCLEOTIDE SEQUENCE [LARGE SCALE GENOMIC DNA]</scope>
    <source>
        <strain evidence="2 3">1AS12I</strain>
    </source>
</reference>
<dbReference type="Pfam" id="PF07820">
    <property type="entry name" value="TraC"/>
    <property type="match status" value="1"/>
</dbReference>
<comment type="caution">
    <text evidence="2">The sequence shown here is derived from an EMBL/GenBank/DDBJ whole genome shotgun (WGS) entry which is preliminary data.</text>
</comment>
<evidence type="ECO:0000313" key="3">
    <source>
        <dbReference type="Proteomes" id="UP001531129"/>
    </source>
</evidence>
<sequence length="102" mass="10555">MKKPSSKIRDEIAKLQEQLKAAETREAERIGRIALKAGLGEIELDETELQAAFEELATWFRGGQGSRKTGSSGKERAGAGGATSGQAVAVPPGAAESSAGEA</sequence>
<dbReference type="RefSeq" id="WP_264396648.1">
    <property type="nucleotide sequence ID" value="NZ_JBAMYB010000006.1"/>
</dbReference>
<evidence type="ECO:0000256" key="1">
    <source>
        <dbReference type="SAM" id="MobiDB-lite"/>
    </source>
</evidence>
<feature type="region of interest" description="Disordered" evidence="1">
    <location>
        <begin position="61"/>
        <end position="102"/>
    </location>
</feature>
<proteinExistence type="predicted"/>